<keyword evidence="13" id="KW-1185">Reference proteome</keyword>
<dbReference type="GO" id="GO:0005768">
    <property type="term" value="C:endosome"/>
    <property type="evidence" value="ECO:0007669"/>
    <property type="project" value="UniProtKB-SubCell"/>
</dbReference>
<dbReference type="InterPro" id="IPR036179">
    <property type="entry name" value="Ig-like_dom_sf"/>
</dbReference>
<keyword evidence="3" id="KW-0967">Endosome</keyword>
<keyword evidence="7" id="KW-0393">Immunoglobulin domain</keyword>
<dbReference type="Gene3D" id="2.60.40.10">
    <property type="entry name" value="Immunoglobulins"/>
    <property type="match status" value="1"/>
</dbReference>
<dbReference type="FunFam" id="2.60.40.10:FF:000254">
    <property type="entry name" value="Antigen-presenting glycoprotein CD1d1"/>
    <property type="match status" value="1"/>
</dbReference>
<organism evidence="12 13">
    <name type="scientific">Microcebus murinus</name>
    <name type="common">Gray mouse lemur</name>
    <name type="synonym">Lemur murinus</name>
    <dbReference type="NCBI Taxonomy" id="30608"/>
    <lineage>
        <taxon>Eukaryota</taxon>
        <taxon>Metazoa</taxon>
        <taxon>Chordata</taxon>
        <taxon>Craniata</taxon>
        <taxon>Vertebrata</taxon>
        <taxon>Euteleostomi</taxon>
        <taxon>Mammalia</taxon>
        <taxon>Eutheria</taxon>
        <taxon>Euarchontoglires</taxon>
        <taxon>Primates</taxon>
        <taxon>Strepsirrhini</taxon>
        <taxon>Lemuriformes</taxon>
        <taxon>Cheirogaleidae</taxon>
        <taxon>Microcebus</taxon>
    </lineage>
</organism>
<gene>
    <name evidence="12" type="primary">CD1E</name>
    <name evidence="12" type="synonym">LOC105862424</name>
</gene>
<evidence type="ECO:0000256" key="9">
    <source>
        <dbReference type="SAM" id="Phobius"/>
    </source>
</evidence>
<dbReference type="InterPro" id="IPR013783">
    <property type="entry name" value="Ig-like_fold"/>
</dbReference>
<dbReference type="InterPro" id="IPR011161">
    <property type="entry name" value="MHC_I-like_Ag-recog"/>
</dbReference>
<dbReference type="GO" id="GO:0030884">
    <property type="term" value="F:exogenous lipid antigen binding"/>
    <property type="evidence" value="ECO:0007669"/>
    <property type="project" value="TreeGrafter"/>
</dbReference>
<dbReference type="OrthoDB" id="8890485at2759"/>
<dbReference type="KEGG" id="mmur:105862424"/>
<dbReference type="Ensembl" id="ENSMICT00000016775.3">
    <property type="protein sequence ID" value="ENSMICP00000015295.3"/>
    <property type="gene ID" value="ENSMICG00000010222.3"/>
</dbReference>
<keyword evidence="9" id="KW-1133">Transmembrane helix</keyword>
<keyword evidence="5 9" id="KW-0472">Membrane</keyword>
<dbReference type="GO" id="GO:0071723">
    <property type="term" value="F:lipopeptide binding"/>
    <property type="evidence" value="ECO:0007669"/>
    <property type="project" value="TreeGrafter"/>
</dbReference>
<evidence type="ECO:0000256" key="3">
    <source>
        <dbReference type="ARBA" id="ARBA00022753"/>
    </source>
</evidence>
<dbReference type="Proteomes" id="UP000694394">
    <property type="component" value="Chromosome 2"/>
</dbReference>
<dbReference type="GO" id="GO:0001916">
    <property type="term" value="P:positive regulation of T cell mediated cytotoxicity"/>
    <property type="evidence" value="ECO:0007669"/>
    <property type="project" value="TreeGrafter"/>
</dbReference>
<dbReference type="InterPro" id="IPR003597">
    <property type="entry name" value="Ig_C1-set"/>
</dbReference>
<name>A0A8C5XEX9_MICMU</name>
<dbReference type="EMBL" id="ABDC03003126">
    <property type="status" value="NOT_ANNOTATED_CDS"/>
    <property type="molecule type" value="Genomic_DNA"/>
</dbReference>
<feature type="chain" id="PRO_5044150279" evidence="10">
    <location>
        <begin position="19"/>
        <end position="394"/>
    </location>
</feature>
<feature type="domain" description="Ig-like" evidence="11">
    <location>
        <begin position="197"/>
        <end position="297"/>
    </location>
</feature>
<dbReference type="GO" id="GO:0005794">
    <property type="term" value="C:Golgi apparatus"/>
    <property type="evidence" value="ECO:0007669"/>
    <property type="project" value="Ensembl"/>
</dbReference>
<dbReference type="InterPro" id="IPR007110">
    <property type="entry name" value="Ig-like_dom"/>
</dbReference>
<dbReference type="Gene3D" id="3.30.500.10">
    <property type="entry name" value="MHC class I-like antigen recognition-like"/>
    <property type="match status" value="1"/>
</dbReference>
<evidence type="ECO:0000256" key="6">
    <source>
        <dbReference type="ARBA" id="ARBA00023180"/>
    </source>
</evidence>
<keyword evidence="2 10" id="KW-0732">Signal</keyword>
<keyword evidence="6" id="KW-0325">Glycoprotein</keyword>
<dbReference type="GO" id="GO:0009897">
    <property type="term" value="C:external side of plasma membrane"/>
    <property type="evidence" value="ECO:0007669"/>
    <property type="project" value="TreeGrafter"/>
</dbReference>
<reference evidence="12" key="1">
    <citation type="submission" date="2016-12" db="EMBL/GenBank/DDBJ databases">
        <title>Mouse lemur reference genome and diversity panel.</title>
        <authorList>
            <person name="Harris R."/>
            <person name="Larsen P."/>
            <person name="Liu Y."/>
            <person name="Hughes D.S."/>
            <person name="Murali S."/>
            <person name="Raveendran M."/>
            <person name="Korchina V."/>
            <person name="Wang M."/>
            <person name="Jhangiani S."/>
            <person name="Bandaranaike D."/>
            <person name="Bellair M."/>
            <person name="Blankenburg K."/>
            <person name="Chao H."/>
            <person name="Dahdouli M."/>
            <person name="Dinh H."/>
            <person name="Doddapaneni H."/>
            <person name="English A."/>
            <person name="Firestine M."/>
            <person name="Gnanaolivu R."/>
            <person name="Gross S."/>
            <person name="Hernandez B."/>
            <person name="Javaid M."/>
            <person name="Jayaseelan J."/>
            <person name="Jones J."/>
            <person name="Khan Z."/>
            <person name="Kovar C."/>
            <person name="Kurapati P."/>
            <person name="Le B."/>
            <person name="Lee S."/>
            <person name="Li M."/>
            <person name="Mathew T."/>
            <person name="Narasimhan A."/>
            <person name="Ngo D."/>
            <person name="Nguyen L."/>
            <person name="Okwuonu G."/>
            <person name="Ongeri F."/>
            <person name="Osuji N."/>
            <person name="Pu L.-L."/>
            <person name="Puazo M."/>
            <person name="Quiroz J."/>
            <person name="Raj R."/>
            <person name="Rajbhandari K."/>
            <person name="Reid J.G."/>
            <person name="Santibanez J."/>
            <person name="Sexton D."/>
            <person name="Skinner E."/>
            <person name="Vee V."/>
            <person name="Weissenberger G."/>
            <person name="Wu Y."/>
            <person name="Xin Y."/>
            <person name="Han Y."/>
            <person name="Campbell C."/>
            <person name="Brown A."/>
            <person name="Sullivan B."/>
            <person name="Shelton J."/>
            <person name="Brown S."/>
            <person name="Dudchenko O."/>
            <person name="Machol I."/>
            <person name="Durand N."/>
            <person name="Shamim M."/>
            <person name="Lieberman A."/>
            <person name="Muzny D.M."/>
            <person name="Richards S."/>
            <person name="Yoder A."/>
            <person name="Worley K.C."/>
            <person name="Rogers J."/>
            <person name="Gibbs R.A."/>
        </authorList>
    </citation>
    <scope>NUCLEOTIDE SEQUENCE [LARGE SCALE GENOMIC DNA]</scope>
</reference>
<dbReference type="PANTHER" id="PTHR16675:SF146">
    <property type="entry name" value="T-CELL SURFACE GLYCOPROTEIN CD1E, MEMBRANE-ASSOCIATED"/>
    <property type="match status" value="1"/>
</dbReference>
<dbReference type="AlphaFoldDB" id="A0A8C5XEX9"/>
<feature type="transmembrane region" description="Helical" evidence="9">
    <location>
        <begin position="304"/>
        <end position="331"/>
    </location>
</feature>
<dbReference type="GO" id="GO:0005730">
    <property type="term" value="C:nucleolus"/>
    <property type="evidence" value="ECO:0007669"/>
    <property type="project" value="Ensembl"/>
</dbReference>
<evidence type="ECO:0000256" key="8">
    <source>
        <dbReference type="ARBA" id="ARBA00046288"/>
    </source>
</evidence>
<keyword evidence="4" id="KW-0391">Immunity</keyword>
<evidence type="ECO:0000256" key="10">
    <source>
        <dbReference type="SAM" id="SignalP"/>
    </source>
</evidence>
<dbReference type="GO" id="GO:0006955">
    <property type="term" value="P:immune response"/>
    <property type="evidence" value="ECO:0007669"/>
    <property type="project" value="TreeGrafter"/>
</dbReference>
<dbReference type="GO" id="GO:0048007">
    <property type="term" value="P:antigen processing and presentation, exogenous lipid antigen via MHC class Ib"/>
    <property type="evidence" value="ECO:0007669"/>
    <property type="project" value="TreeGrafter"/>
</dbReference>
<dbReference type="PANTHER" id="PTHR16675">
    <property type="entry name" value="MHC CLASS I-RELATED"/>
    <property type="match status" value="1"/>
</dbReference>
<evidence type="ECO:0000256" key="2">
    <source>
        <dbReference type="ARBA" id="ARBA00022729"/>
    </source>
</evidence>
<protein>
    <submittedName>
        <fullName evidence="12">CD1e molecule</fullName>
    </submittedName>
</protein>
<dbReference type="GO" id="GO:0030883">
    <property type="term" value="F:endogenous lipid antigen binding"/>
    <property type="evidence" value="ECO:0007669"/>
    <property type="project" value="TreeGrafter"/>
</dbReference>
<dbReference type="InterPro" id="IPR050208">
    <property type="entry name" value="MHC_class-I_related"/>
</dbReference>
<dbReference type="FunFam" id="3.30.500.10:FF:000002">
    <property type="entry name" value="Antigen-presenting glycoprotein CD1d1"/>
    <property type="match status" value="1"/>
</dbReference>
<evidence type="ECO:0000256" key="7">
    <source>
        <dbReference type="ARBA" id="ARBA00023319"/>
    </source>
</evidence>
<dbReference type="SMART" id="SM00407">
    <property type="entry name" value="IGc1"/>
    <property type="match status" value="1"/>
</dbReference>
<keyword evidence="9" id="KW-0812">Transmembrane</keyword>
<evidence type="ECO:0000259" key="11">
    <source>
        <dbReference type="PROSITE" id="PS50835"/>
    </source>
</evidence>
<dbReference type="PROSITE" id="PS50835">
    <property type="entry name" value="IG_LIKE"/>
    <property type="match status" value="1"/>
</dbReference>
<dbReference type="GO" id="GO:0048006">
    <property type="term" value="P:antigen processing and presentation, endogenous lipid antigen via MHC class Ib"/>
    <property type="evidence" value="ECO:0007669"/>
    <property type="project" value="TreeGrafter"/>
</dbReference>
<reference evidence="12" key="2">
    <citation type="submission" date="2025-08" db="UniProtKB">
        <authorList>
            <consortium name="Ensembl"/>
        </authorList>
    </citation>
    <scope>IDENTIFICATION</scope>
</reference>
<dbReference type="Pfam" id="PF16497">
    <property type="entry name" value="MHC_I_3"/>
    <property type="match status" value="1"/>
</dbReference>
<evidence type="ECO:0000313" key="12">
    <source>
        <dbReference type="Ensembl" id="ENSMICP00000015295.3"/>
    </source>
</evidence>
<dbReference type="SUPFAM" id="SSF54452">
    <property type="entry name" value="MHC antigen-recognition domain"/>
    <property type="match status" value="1"/>
</dbReference>
<dbReference type="SUPFAM" id="SSF48726">
    <property type="entry name" value="Immunoglobulin"/>
    <property type="match status" value="1"/>
</dbReference>
<proteinExistence type="predicted"/>
<evidence type="ECO:0000256" key="4">
    <source>
        <dbReference type="ARBA" id="ARBA00022859"/>
    </source>
</evidence>
<sequence>MLLLLLLLLLFREFSCPGENTAAPQALGSHHPAAEEPISFRLLQISSFANHSWVRTQGSGWLGELQTHSWDDIVGTFRFLRPWSQGQFSKQELKNLQALLQLYLHVFPREVQTFASQFQLEYPFELQISAGCKMHAGKASEMFINGAYQGTDFLSFQGSSWVPSPAAGSRAQNVCKMLNRYRDIKEIVQSLFGHTCPRFLEGLLAAGKSELERQVKPEAWLSSGPSPGPGRLLLVCHVSGFYPKPVWVRWMRGELEQLGTQHSDLLPNADGTWYLQATLDVAAGEAAGLSCRVKHSSLGGQDIILYWGGYSILLILICLTVLVTLVMLVVVDLWFKKQCSNWNFVSPHGSGTAFPVRVNTQDTRGSGHQLCLAQESWIINRILKKWKTSLKQIW</sequence>
<dbReference type="InterPro" id="IPR037055">
    <property type="entry name" value="MHC_I-like_Ag-recog_sf"/>
</dbReference>
<dbReference type="GO" id="GO:0005615">
    <property type="term" value="C:extracellular space"/>
    <property type="evidence" value="ECO:0007669"/>
    <property type="project" value="TreeGrafter"/>
</dbReference>
<dbReference type="InterPro" id="IPR011162">
    <property type="entry name" value="MHC_I/II-like_Ag-recog"/>
</dbReference>
<dbReference type="GeneTree" id="ENSGT01120000271825"/>
<dbReference type="CDD" id="cd21029">
    <property type="entry name" value="IgC1_CD1"/>
    <property type="match status" value="1"/>
</dbReference>
<dbReference type="Pfam" id="PF07654">
    <property type="entry name" value="C1-set"/>
    <property type="match status" value="1"/>
</dbReference>
<evidence type="ECO:0000256" key="5">
    <source>
        <dbReference type="ARBA" id="ARBA00023136"/>
    </source>
</evidence>
<feature type="signal peptide" evidence="10">
    <location>
        <begin position="1"/>
        <end position="18"/>
    </location>
</feature>
<evidence type="ECO:0000256" key="1">
    <source>
        <dbReference type="ARBA" id="ARBA00004177"/>
    </source>
</evidence>
<evidence type="ECO:0000313" key="13">
    <source>
        <dbReference type="Proteomes" id="UP000694394"/>
    </source>
</evidence>
<comment type="subcellular location">
    <subcellularLocation>
        <location evidence="8">Endomembrane system</location>
        <topology evidence="8">Single-pass type I membrane protein</topology>
    </subcellularLocation>
    <subcellularLocation>
        <location evidence="1">Endosome</location>
    </subcellularLocation>
</comment>
<accession>A0A8C5XEX9</accession>
<reference evidence="12" key="3">
    <citation type="submission" date="2025-09" db="UniProtKB">
        <authorList>
            <consortium name="Ensembl"/>
        </authorList>
    </citation>
    <scope>IDENTIFICATION</scope>
</reference>